<dbReference type="InterPro" id="IPR001633">
    <property type="entry name" value="EAL_dom"/>
</dbReference>
<dbReference type="Proteomes" id="UP000266178">
    <property type="component" value="Unassembled WGS sequence"/>
</dbReference>
<dbReference type="PANTHER" id="PTHR33121">
    <property type="entry name" value="CYCLIC DI-GMP PHOSPHODIESTERASE PDEF"/>
    <property type="match status" value="1"/>
</dbReference>
<organism evidence="3 4">
    <name type="scientific">Meiothermus granaticius NBRC 107808</name>
    <dbReference type="NCBI Taxonomy" id="1227551"/>
    <lineage>
        <taxon>Bacteria</taxon>
        <taxon>Thermotogati</taxon>
        <taxon>Deinococcota</taxon>
        <taxon>Deinococci</taxon>
        <taxon>Thermales</taxon>
        <taxon>Thermaceae</taxon>
        <taxon>Meiothermus</taxon>
    </lineage>
</organism>
<dbReference type="CDD" id="cd01948">
    <property type="entry name" value="EAL"/>
    <property type="match status" value="1"/>
</dbReference>
<dbReference type="PANTHER" id="PTHR33121:SF79">
    <property type="entry name" value="CYCLIC DI-GMP PHOSPHODIESTERASE PDED-RELATED"/>
    <property type="match status" value="1"/>
</dbReference>
<evidence type="ECO:0000313" key="3">
    <source>
        <dbReference type="EMBL" id="RIH91191.1"/>
    </source>
</evidence>
<dbReference type="EMBL" id="QWLB01000054">
    <property type="protein sequence ID" value="RIH91191.1"/>
    <property type="molecule type" value="Genomic_DNA"/>
</dbReference>
<dbReference type="SMART" id="SM00267">
    <property type="entry name" value="GGDEF"/>
    <property type="match status" value="1"/>
</dbReference>
<gene>
    <name evidence="3" type="ORF">Mgrana_02919</name>
</gene>
<dbReference type="RefSeq" id="WP_119358359.1">
    <property type="nucleotide sequence ID" value="NZ_BJXM01000011.1"/>
</dbReference>
<evidence type="ECO:0000259" key="1">
    <source>
        <dbReference type="PROSITE" id="PS50883"/>
    </source>
</evidence>
<feature type="domain" description="GGDEF" evidence="2">
    <location>
        <begin position="303"/>
        <end position="419"/>
    </location>
</feature>
<proteinExistence type="predicted"/>
<dbReference type="SUPFAM" id="SSF55781">
    <property type="entry name" value="GAF domain-like"/>
    <property type="match status" value="1"/>
</dbReference>
<dbReference type="PROSITE" id="PS50887">
    <property type="entry name" value="GGDEF"/>
    <property type="match status" value="1"/>
</dbReference>
<dbReference type="GO" id="GO:0071111">
    <property type="term" value="F:cyclic-guanylate-specific phosphodiesterase activity"/>
    <property type="evidence" value="ECO:0007669"/>
    <property type="project" value="InterPro"/>
</dbReference>
<dbReference type="Gene3D" id="3.30.70.270">
    <property type="match status" value="1"/>
</dbReference>
<feature type="domain" description="EAL" evidence="1">
    <location>
        <begin position="416"/>
        <end position="663"/>
    </location>
</feature>
<dbReference type="InterPro" id="IPR000160">
    <property type="entry name" value="GGDEF_dom"/>
</dbReference>
<protein>
    <submittedName>
        <fullName evidence="3">Putative signaling protein</fullName>
    </submittedName>
</protein>
<sequence>MNEVGWKLFAPLSIEGATLLIEHQDLPEGMAVRLGGVGGVVLRPQEAQELLLNLLTGESWVSSRLVWASPRLHLGQKGYNLNERAKLALIEALQSLLVESQGVAVNPMPKESWQRSILELSQGRFTNLEEALPKIGEMLIGLGLKGICLWLREGNERTLKLVGQYPESVTPPENLTPEKHPVYFQVLERNLLVAADDARQDARMAELRDILVGRGIGAALQVSLHGEEGLRGVLWLENLAARKWSAPDETLALAVGGVIERILRPASADLRLATPERKSLAVRRSDFELNLSQALSLAQRHGRSLALMRIRAEGLNRPQTEQAAREIAYTLRSSDSLAYLGDQGFALLLSEVRWTGGASRVAHRLLGRLRAALGGAKVGIGISLFPQDASTVEGLWQQAEQACQSALDAGGGIRLLTPGARELQEAISQDGLTLHFQPLFNLSDLELVAVEALARWPKPRGMHQAGDFLPLAEQVGLMSAQDRWALDKVLEQAALWRPSGVNARFSLNLSSETLADTSFPNYLQEMLQAKRLSADILVLEVREDALLSDLEMAGRNLELLKHLGVAIALDNFGTTPLPHTQLRRLPLDWLKLNPALSTTENAAIAKATIEMVHAIGAKAVAKGLEEQSQLTRMKELGADYGQGHILGWPVPAEDLGALLVWGIGS</sequence>
<dbReference type="OrthoDB" id="23692at2"/>
<name>A0A399F983_9DEIN</name>
<dbReference type="SMART" id="SM00052">
    <property type="entry name" value="EAL"/>
    <property type="match status" value="1"/>
</dbReference>
<reference evidence="3 4" key="1">
    <citation type="submission" date="2018-08" db="EMBL/GenBank/DDBJ databases">
        <title>Meiothermus granaticius genome AF-68 sequencing project.</title>
        <authorList>
            <person name="Da Costa M.S."/>
            <person name="Albuquerque L."/>
            <person name="Raposo P."/>
            <person name="Froufe H.J.C."/>
            <person name="Barroso C.S."/>
            <person name="Egas C."/>
        </authorList>
    </citation>
    <scope>NUCLEOTIDE SEQUENCE [LARGE SCALE GENOMIC DNA]</scope>
    <source>
        <strain evidence="3 4">AF-68</strain>
    </source>
</reference>
<dbReference type="InterPro" id="IPR029787">
    <property type="entry name" value="Nucleotide_cyclase"/>
</dbReference>
<comment type="caution">
    <text evidence="3">The sequence shown here is derived from an EMBL/GenBank/DDBJ whole genome shotgun (WGS) entry which is preliminary data.</text>
</comment>
<dbReference type="InterPro" id="IPR029016">
    <property type="entry name" value="GAF-like_dom_sf"/>
</dbReference>
<dbReference type="SUPFAM" id="SSF141868">
    <property type="entry name" value="EAL domain-like"/>
    <property type="match status" value="1"/>
</dbReference>
<accession>A0A399F983</accession>
<keyword evidence="4" id="KW-1185">Reference proteome</keyword>
<dbReference type="InterPro" id="IPR035919">
    <property type="entry name" value="EAL_sf"/>
</dbReference>
<evidence type="ECO:0000313" key="4">
    <source>
        <dbReference type="Proteomes" id="UP000266178"/>
    </source>
</evidence>
<dbReference type="InterPro" id="IPR050706">
    <property type="entry name" value="Cyclic-di-GMP_PDE-like"/>
</dbReference>
<dbReference type="SUPFAM" id="SSF55073">
    <property type="entry name" value="Nucleotide cyclase"/>
    <property type="match status" value="1"/>
</dbReference>
<dbReference type="Gene3D" id="3.30.450.40">
    <property type="match status" value="1"/>
</dbReference>
<dbReference type="AlphaFoldDB" id="A0A399F983"/>
<evidence type="ECO:0000259" key="2">
    <source>
        <dbReference type="PROSITE" id="PS50887"/>
    </source>
</evidence>
<dbReference type="Gene3D" id="3.20.20.450">
    <property type="entry name" value="EAL domain"/>
    <property type="match status" value="1"/>
</dbReference>
<dbReference type="PROSITE" id="PS50883">
    <property type="entry name" value="EAL"/>
    <property type="match status" value="1"/>
</dbReference>
<dbReference type="Pfam" id="PF00563">
    <property type="entry name" value="EAL"/>
    <property type="match status" value="1"/>
</dbReference>
<dbReference type="InterPro" id="IPR043128">
    <property type="entry name" value="Rev_trsase/Diguanyl_cyclase"/>
</dbReference>